<dbReference type="PANTHER" id="PTHR46838">
    <property type="entry name" value="TUMOR NECROSIS FACTOR RECEPTOR SUPERFAMILY MEMBER 14"/>
    <property type="match status" value="1"/>
</dbReference>
<accession>A0A8C9QPI3</accession>
<dbReference type="PROSITE" id="PS00652">
    <property type="entry name" value="TNFR_NGFR_1"/>
    <property type="match status" value="2"/>
</dbReference>
<dbReference type="GO" id="GO:2000406">
    <property type="term" value="P:positive regulation of T cell migration"/>
    <property type="evidence" value="ECO:0007669"/>
    <property type="project" value="TreeGrafter"/>
</dbReference>
<keyword evidence="3" id="KW-0732">Signal</keyword>
<keyword evidence="6" id="KW-1185">Reference proteome</keyword>
<feature type="domain" description="TNFR-Cys" evidence="4">
    <location>
        <begin position="57"/>
        <end position="99"/>
    </location>
</feature>
<dbReference type="SUPFAM" id="SSF57586">
    <property type="entry name" value="TNF receptor-like"/>
    <property type="match status" value="2"/>
</dbReference>
<dbReference type="CDD" id="cd13405">
    <property type="entry name" value="TNFRSF14_teleost"/>
    <property type="match status" value="1"/>
</dbReference>
<dbReference type="Pfam" id="PF00020">
    <property type="entry name" value="TNFR_c6"/>
    <property type="match status" value="1"/>
</dbReference>
<organism evidence="5 6">
    <name type="scientific">Scleropages formosus</name>
    <name type="common">Asian bonytongue</name>
    <name type="synonym">Osteoglossum formosum</name>
    <dbReference type="NCBI Taxonomy" id="113540"/>
    <lineage>
        <taxon>Eukaryota</taxon>
        <taxon>Metazoa</taxon>
        <taxon>Chordata</taxon>
        <taxon>Craniata</taxon>
        <taxon>Vertebrata</taxon>
        <taxon>Euteleostomi</taxon>
        <taxon>Actinopterygii</taxon>
        <taxon>Neopterygii</taxon>
        <taxon>Teleostei</taxon>
        <taxon>Osteoglossocephala</taxon>
        <taxon>Osteoglossomorpha</taxon>
        <taxon>Osteoglossiformes</taxon>
        <taxon>Osteoglossidae</taxon>
        <taxon>Scleropages</taxon>
    </lineage>
</organism>
<feature type="domain" description="TNFR-Cys" evidence="4">
    <location>
        <begin position="21"/>
        <end position="55"/>
    </location>
</feature>
<reference evidence="5" key="3">
    <citation type="submission" date="2025-09" db="UniProtKB">
        <authorList>
            <consortium name="Ensembl"/>
        </authorList>
    </citation>
    <scope>IDENTIFICATION</scope>
</reference>
<keyword evidence="1" id="KW-1015">Disulfide bond</keyword>
<reference evidence="5" key="2">
    <citation type="submission" date="2025-08" db="UniProtKB">
        <authorList>
            <consortium name="Ensembl"/>
        </authorList>
    </citation>
    <scope>IDENTIFICATION</scope>
</reference>
<feature type="repeat" description="TNFR-Cys" evidence="1">
    <location>
        <begin position="21"/>
        <end position="55"/>
    </location>
</feature>
<proteinExistence type="predicted"/>
<dbReference type="Proteomes" id="UP000694397">
    <property type="component" value="Chromosome 2"/>
</dbReference>
<feature type="repeat" description="TNFR-Cys" evidence="1">
    <location>
        <begin position="57"/>
        <end position="99"/>
    </location>
</feature>
<dbReference type="FunFam" id="2.10.50.10:FF:000007">
    <property type="entry name" value="TNF receptor superfamily member 14"/>
    <property type="match status" value="1"/>
</dbReference>
<feature type="chain" id="PRO_5034745520" description="TNFR-Cys domain-containing protein" evidence="3">
    <location>
        <begin position="22"/>
        <end position="237"/>
    </location>
</feature>
<dbReference type="InterPro" id="IPR001368">
    <property type="entry name" value="TNFR/NGFR_Cys_rich_reg"/>
</dbReference>
<reference evidence="5 6" key="1">
    <citation type="submission" date="2019-04" db="EMBL/GenBank/DDBJ databases">
        <authorList>
            <consortium name="Wellcome Sanger Institute Data Sharing"/>
        </authorList>
    </citation>
    <scope>NUCLEOTIDE SEQUENCE [LARGE SCALE GENOMIC DNA]</scope>
</reference>
<dbReference type="OrthoDB" id="10031141at2759"/>
<evidence type="ECO:0000259" key="4">
    <source>
        <dbReference type="PROSITE" id="PS50050"/>
    </source>
</evidence>
<feature type="signal peptide" evidence="3">
    <location>
        <begin position="1"/>
        <end position="21"/>
    </location>
</feature>
<evidence type="ECO:0000256" key="2">
    <source>
        <dbReference type="SAM" id="MobiDB-lite"/>
    </source>
</evidence>
<feature type="disulfide bond" evidence="1">
    <location>
        <begin position="58"/>
        <end position="73"/>
    </location>
</feature>
<dbReference type="GeneTree" id="ENSGT00950000183126"/>
<dbReference type="AlphaFoldDB" id="A0A8C9QPI3"/>
<dbReference type="Ensembl" id="ENSSFOT00015000455.2">
    <property type="protein sequence ID" value="ENSSFOP00015000427.2"/>
    <property type="gene ID" value="ENSSFOG00015000357.2"/>
</dbReference>
<evidence type="ECO:0000256" key="1">
    <source>
        <dbReference type="PROSITE-ProRule" id="PRU00206"/>
    </source>
</evidence>
<dbReference type="Gene3D" id="2.10.50.10">
    <property type="entry name" value="Tumor Necrosis Factor Receptor, subunit A, domain 2"/>
    <property type="match status" value="3"/>
</dbReference>
<dbReference type="GO" id="GO:0050830">
    <property type="term" value="P:defense response to Gram-positive bacterium"/>
    <property type="evidence" value="ECO:0007669"/>
    <property type="project" value="TreeGrafter"/>
</dbReference>
<evidence type="ECO:0000313" key="6">
    <source>
        <dbReference type="Proteomes" id="UP000694397"/>
    </source>
</evidence>
<dbReference type="PANTHER" id="PTHR46838:SF1">
    <property type="entry name" value="TUMOR NECROSIS FACTOR RECEPTOR SUPERFAMILY MEMBER 14"/>
    <property type="match status" value="1"/>
</dbReference>
<dbReference type="PROSITE" id="PS50050">
    <property type="entry name" value="TNFR_NGFR_2"/>
    <property type="match status" value="2"/>
</dbReference>
<protein>
    <recommendedName>
        <fullName evidence="4">TNFR-Cys domain-containing protein</fullName>
    </recommendedName>
</protein>
<feature type="disulfide bond" evidence="1">
    <location>
        <begin position="37"/>
        <end position="55"/>
    </location>
</feature>
<sequence>MFCQTICAVILLIVKYNLCSACDETEYEIDGKCCPMCPPGTKVSRHCTMYTSTLCVPCTGSTFTDKPNRHRICNTCTTCNQAFGLKTVKECTASSDAVCGALEGNYCIDPYEGGCRAAQKHTTCKPGHFIKHPGTDSTDTVCENCPENSFSNGSSTSCTPHTDCQSKGLLTLKKGNSMSDSKCQSWVYIIASYCLEQGSFSTKQDQSKKNFATGDQKWQNQRNARQRVQKISDPVGK</sequence>
<evidence type="ECO:0000256" key="3">
    <source>
        <dbReference type="SAM" id="SignalP"/>
    </source>
</evidence>
<dbReference type="GO" id="GO:0009897">
    <property type="term" value="C:external side of plasma membrane"/>
    <property type="evidence" value="ECO:0007669"/>
    <property type="project" value="TreeGrafter"/>
</dbReference>
<dbReference type="GO" id="GO:0050829">
    <property type="term" value="P:defense response to Gram-negative bacterium"/>
    <property type="evidence" value="ECO:0007669"/>
    <property type="project" value="TreeGrafter"/>
</dbReference>
<comment type="caution">
    <text evidence="1">Lacks conserved residue(s) required for the propagation of feature annotation.</text>
</comment>
<dbReference type="GO" id="GO:0046642">
    <property type="term" value="P:negative regulation of alpha-beta T cell proliferation"/>
    <property type="evidence" value="ECO:0007669"/>
    <property type="project" value="TreeGrafter"/>
</dbReference>
<dbReference type="GO" id="GO:0002720">
    <property type="term" value="P:positive regulation of cytokine production involved in immune response"/>
    <property type="evidence" value="ECO:0007669"/>
    <property type="project" value="TreeGrafter"/>
</dbReference>
<evidence type="ECO:0000313" key="5">
    <source>
        <dbReference type="Ensembl" id="ENSSFOP00015000427.2"/>
    </source>
</evidence>
<feature type="disulfide bond" evidence="1">
    <location>
        <begin position="34"/>
        <end position="47"/>
    </location>
</feature>
<feature type="region of interest" description="Disordered" evidence="2">
    <location>
        <begin position="205"/>
        <end position="237"/>
    </location>
</feature>
<dbReference type="SMART" id="SM00208">
    <property type="entry name" value="TNFR"/>
    <property type="match status" value="4"/>
</dbReference>
<name>A0A8C9QPI3_SCLFO</name>